<evidence type="ECO:0000256" key="1">
    <source>
        <dbReference type="SAM" id="SignalP"/>
    </source>
</evidence>
<feature type="chain" id="PRO_5045526173" evidence="1">
    <location>
        <begin position="21"/>
        <end position="648"/>
    </location>
</feature>
<protein>
    <submittedName>
        <fullName evidence="4">DUF3857 domain-containing protein</fullName>
    </submittedName>
</protein>
<dbReference type="Proteomes" id="UP001529085">
    <property type="component" value="Unassembled WGS sequence"/>
</dbReference>
<dbReference type="Gene3D" id="2.60.120.1130">
    <property type="match status" value="1"/>
</dbReference>
<keyword evidence="5" id="KW-1185">Reference proteome</keyword>
<organism evidence="4 5">
    <name type="scientific">Winogradskyella marincola</name>
    <dbReference type="NCBI Taxonomy" id="3037795"/>
    <lineage>
        <taxon>Bacteria</taxon>
        <taxon>Pseudomonadati</taxon>
        <taxon>Bacteroidota</taxon>
        <taxon>Flavobacteriia</taxon>
        <taxon>Flavobacteriales</taxon>
        <taxon>Flavobacteriaceae</taxon>
        <taxon>Winogradskyella</taxon>
    </lineage>
</organism>
<evidence type="ECO:0000313" key="5">
    <source>
        <dbReference type="Proteomes" id="UP001529085"/>
    </source>
</evidence>
<sequence length="648" mass="74772">MIKNIYLLLFILSFTQVSFSQEIEFGEVSKEELSEKFYEKDSSANAVVLYKKTRTFYGANASSVELVTEVHERIKIYNKEGFDKATVTVNLFKSRSSKERIGKLKAYTYNLENNKIIETKLDKDQIFENEYSYNYKQVKFTMPNVKEGSVIDITYKITSPFVLSIDELRLQSDIPIKHIEAEVQTPDGYNFRTKTKGNISFFPQRSRKRSSALDRTMDILNYTLNDVPALKEEAFVDNINNYRAGVMFELISIVTPSINRYYAQNWGDVAKTIGSDDDYKNELDKTNSFDDALDELISDNQTEVDKMKSIFKYVKDNIQWNGIDGKYFYNGIRKTLKEKKGNVADINLTLVGMLRYAGIDANPLIISTKENSIPFFPTVDRLNYVLAYAVIDEEQYFLDATDEFSDVNVLPLKDYNWQGVLVDNNNMVWKKVAIREPEAGITQYMVNASVSEDGVLEGNLMSRHTNHKAYSFRNKYNSEDLDAYLTEKEEGLENIEISNYKAQNAETYEGFVSETYDFYKEEGADVINDKLYIAPMLFLKSTENPFKLDEREYPIDFGYPLKERYMVNISIPENYTVESSPEPLILKLPENLGSFQLSNKILGNKIQLSASVELNKALMGPETYVYLKEFFNQMINKQKEQVVLTKVN</sequence>
<dbReference type="Gene3D" id="2.60.40.3140">
    <property type="match status" value="1"/>
</dbReference>
<dbReference type="Pfam" id="PF12969">
    <property type="entry name" value="DUF3857"/>
    <property type="match status" value="1"/>
</dbReference>
<dbReference type="InterPro" id="IPR024618">
    <property type="entry name" value="DUF3857"/>
</dbReference>
<keyword evidence="1" id="KW-0732">Signal</keyword>
<feature type="signal peptide" evidence="1">
    <location>
        <begin position="1"/>
        <end position="20"/>
    </location>
</feature>
<dbReference type="RefSeq" id="WP_278005262.1">
    <property type="nucleotide sequence ID" value="NZ_JARSBN010000004.1"/>
</dbReference>
<feature type="domain" description="DUF3857" evidence="3">
    <location>
        <begin position="67"/>
        <end position="229"/>
    </location>
</feature>
<dbReference type="EMBL" id="JARSBN010000004">
    <property type="protein sequence ID" value="MDG4715805.1"/>
    <property type="molecule type" value="Genomic_DNA"/>
</dbReference>
<dbReference type="Pfam" id="PF01841">
    <property type="entry name" value="Transglut_core"/>
    <property type="match status" value="1"/>
</dbReference>
<evidence type="ECO:0000259" key="2">
    <source>
        <dbReference type="Pfam" id="PF01841"/>
    </source>
</evidence>
<dbReference type="InterPro" id="IPR002931">
    <property type="entry name" value="Transglutaminase-like"/>
</dbReference>
<evidence type="ECO:0000259" key="3">
    <source>
        <dbReference type="Pfam" id="PF12969"/>
    </source>
</evidence>
<proteinExistence type="predicted"/>
<gene>
    <name evidence="4" type="ORF">P7122_07975</name>
</gene>
<dbReference type="Gene3D" id="3.10.620.30">
    <property type="match status" value="1"/>
</dbReference>
<dbReference type="InterPro" id="IPR038765">
    <property type="entry name" value="Papain-like_cys_pep_sf"/>
</dbReference>
<comment type="caution">
    <text evidence="4">The sequence shown here is derived from an EMBL/GenBank/DDBJ whole genome shotgun (WGS) entry which is preliminary data.</text>
</comment>
<name>A0ABT6G191_9FLAO</name>
<accession>A0ABT6G191</accession>
<evidence type="ECO:0000313" key="4">
    <source>
        <dbReference type="EMBL" id="MDG4715805.1"/>
    </source>
</evidence>
<reference evidence="4 5" key="1">
    <citation type="submission" date="2023-03" db="EMBL/GenBank/DDBJ databases">
        <title>Strain YYF002 represents a novel species in the genus Winogradskyella isolated from seawater.</title>
        <authorList>
            <person name="Fu Z.-Y."/>
        </authorList>
    </citation>
    <scope>NUCLEOTIDE SEQUENCE [LARGE SCALE GENOMIC DNA]</scope>
    <source>
        <strain evidence="4 5">YYF002</strain>
    </source>
</reference>
<feature type="domain" description="Transglutaminase-like" evidence="2">
    <location>
        <begin position="294"/>
        <end position="362"/>
    </location>
</feature>
<dbReference type="SUPFAM" id="SSF54001">
    <property type="entry name" value="Cysteine proteinases"/>
    <property type="match status" value="1"/>
</dbReference>